<gene>
    <name evidence="3" type="ORF">IEN85_18750</name>
</gene>
<organism evidence="3 4">
    <name type="scientific">Pelagicoccus enzymogenes</name>
    <dbReference type="NCBI Taxonomy" id="2773457"/>
    <lineage>
        <taxon>Bacteria</taxon>
        <taxon>Pseudomonadati</taxon>
        <taxon>Verrucomicrobiota</taxon>
        <taxon>Opitutia</taxon>
        <taxon>Puniceicoccales</taxon>
        <taxon>Pelagicoccaceae</taxon>
        <taxon>Pelagicoccus</taxon>
    </lineage>
</organism>
<evidence type="ECO:0000259" key="2">
    <source>
        <dbReference type="Pfam" id="PF14319"/>
    </source>
</evidence>
<feature type="domain" description="Transposase IS801/IS1294" evidence="1">
    <location>
        <begin position="138"/>
        <end position="313"/>
    </location>
</feature>
<protein>
    <submittedName>
        <fullName evidence="3">Transposase</fullName>
    </submittedName>
</protein>
<keyword evidence="4" id="KW-1185">Reference proteome</keyword>
<sequence>MGKLADIITRFEPPLKRKRALSAQQCKVFGSVKACRTSRLGASVQTVCACGNEIVAYNSCRDRHCPQCQGRATRKWVAAQSERLLPTRYHHCVFTLPDTLDELVRYNEAAIYDLLFAASSGTLKSFFASDRRFGGKGGFFGVLHTWGQRLQLHPHVHYVVACGSLADGVWRDGKGSLFDVKKLSKVFRGKFLKAVQRLHAKGKLTLPPGWGPGRFRGALRLSSLRPWVVYTKETYCGPDKVVEYVGRYAHKVAISEGRIREVGEGSVTFEWKDYRQDGAKKLATVAGGDFVRMFAQHVLPAGFRRIRYYGFWNPKGLDQARQSIKQQGLALVDMVKALLAVAANIELRHQEHGVRCPSCGDLAFEAETPSFHSLLDLLDSS</sequence>
<dbReference type="Pfam" id="PF04986">
    <property type="entry name" value="Y2_Tnp"/>
    <property type="match status" value="1"/>
</dbReference>
<dbReference type="GO" id="GO:0003677">
    <property type="term" value="F:DNA binding"/>
    <property type="evidence" value="ECO:0007669"/>
    <property type="project" value="InterPro"/>
</dbReference>
<feature type="domain" description="Transposase zinc-binding" evidence="2">
    <location>
        <begin position="8"/>
        <end position="96"/>
    </location>
</feature>
<dbReference type="Pfam" id="PF14319">
    <property type="entry name" value="Zn_Tnp_IS91"/>
    <property type="match status" value="1"/>
</dbReference>
<evidence type="ECO:0000313" key="3">
    <source>
        <dbReference type="EMBL" id="MBD5781548.1"/>
    </source>
</evidence>
<dbReference type="PANTHER" id="PTHR37023">
    <property type="entry name" value="TRANSPOSASE"/>
    <property type="match status" value="1"/>
</dbReference>
<proteinExistence type="predicted"/>
<evidence type="ECO:0000259" key="1">
    <source>
        <dbReference type="Pfam" id="PF04986"/>
    </source>
</evidence>
<dbReference type="Proteomes" id="UP000622317">
    <property type="component" value="Unassembled WGS sequence"/>
</dbReference>
<accession>A0A927FDT3</accession>
<feature type="non-terminal residue" evidence="3">
    <location>
        <position position="1"/>
    </location>
</feature>
<dbReference type="GO" id="GO:0006313">
    <property type="term" value="P:DNA transposition"/>
    <property type="evidence" value="ECO:0007669"/>
    <property type="project" value="InterPro"/>
</dbReference>
<dbReference type="EMBL" id="JACYFG010000047">
    <property type="protein sequence ID" value="MBD5781548.1"/>
    <property type="molecule type" value="Genomic_DNA"/>
</dbReference>
<comment type="caution">
    <text evidence="3">The sequence shown here is derived from an EMBL/GenBank/DDBJ whole genome shotgun (WGS) entry which is preliminary data.</text>
</comment>
<dbReference type="RefSeq" id="WP_191618642.1">
    <property type="nucleotide sequence ID" value="NZ_JACYFG010000047.1"/>
</dbReference>
<name>A0A927FDT3_9BACT</name>
<dbReference type="PANTHER" id="PTHR37023:SF1">
    <property type="entry name" value="ISSOD25 TRANSPOSASE TNPA_ISSOD25"/>
    <property type="match status" value="1"/>
</dbReference>
<dbReference type="AlphaFoldDB" id="A0A927FDT3"/>
<reference evidence="3" key="1">
    <citation type="submission" date="2020-09" db="EMBL/GenBank/DDBJ databases">
        <title>Pelagicoccus enzymogenes sp. nov. with an EPS production, isolated from marine sediment.</title>
        <authorList>
            <person name="Feng X."/>
        </authorList>
    </citation>
    <scope>NUCLEOTIDE SEQUENCE</scope>
    <source>
        <strain evidence="3">NFK12</strain>
    </source>
</reference>
<evidence type="ECO:0000313" key="4">
    <source>
        <dbReference type="Proteomes" id="UP000622317"/>
    </source>
</evidence>
<dbReference type="InterPro" id="IPR026889">
    <property type="entry name" value="Zn_Tnp"/>
</dbReference>
<dbReference type="GO" id="GO:0004803">
    <property type="term" value="F:transposase activity"/>
    <property type="evidence" value="ECO:0007669"/>
    <property type="project" value="InterPro"/>
</dbReference>
<dbReference type="InterPro" id="IPR007069">
    <property type="entry name" value="Transposase_32"/>
</dbReference>